<comment type="caution">
    <text evidence="5">The sequence shown here is derived from an EMBL/GenBank/DDBJ whole genome shotgun (WGS) entry which is preliminary data.</text>
</comment>
<keyword evidence="3" id="KW-0804">Transcription</keyword>
<evidence type="ECO:0000256" key="1">
    <source>
        <dbReference type="ARBA" id="ARBA00023015"/>
    </source>
</evidence>
<keyword evidence="1" id="KW-0805">Transcription regulation</keyword>
<dbReference type="InterPro" id="IPR037923">
    <property type="entry name" value="HTH-like"/>
</dbReference>
<dbReference type="Pfam" id="PF12833">
    <property type="entry name" value="HTH_18"/>
    <property type="match status" value="1"/>
</dbReference>
<dbReference type="PANTHER" id="PTHR43280:SF32">
    <property type="entry name" value="TRANSCRIPTIONAL REGULATORY PROTEIN"/>
    <property type="match status" value="1"/>
</dbReference>
<keyword evidence="6" id="KW-1185">Reference proteome</keyword>
<evidence type="ECO:0000256" key="3">
    <source>
        <dbReference type="ARBA" id="ARBA00023163"/>
    </source>
</evidence>
<dbReference type="EMBL" id="JASHIF010000009">
    <property type="protein sequence ID" value="MDI9859756.1"/>
    <property type="molecule type" value="Genomic_DNA"/>
</dbReference>
<name>A0ABT6Y895_9BACT</name>
<dbReference type="PROSITE" id="PS01124">
    <property type="entry name" value="HTH_ARAC_FAMILY_2"/>
    <property type="match status" value="1"/>
</dbReference>
<feature type="domain" description="HTH araC/xylS-type" evidence="4">
    <location>
        <begin position="190"/>
        <end position="288"/>
    </location>
</feature>
<dbReference type="Pfam" id="PF02311">
    <property type="entry name" value="AraC_binding"/>
    <property type="match status" value="1"/>
</dbReference>
<sequence>MKQNIQLIKYDNRRNASQFDLLLLENLLQRADLSDTLRNYQKNNFYTILICTSGSGKHTIDFVDYSYQKGTILTIRKDQIHRYHYSESKGYLFVFTEDFFIQFFEKSEATKCLQLFNELITAPLTELDSKQFELFVPLISEIEQEYNSLQDEYALPIIGSLLHIFLNKLLRQKSLSALQLQKRKYLPEFVKLQALVEAHCLETKKVEDYAEKMNLSTKTINNITQTILHKSAKQFIDEIVILQIKRLLTNPNLSIKEIAYQAGFEETTNFYKFFKKYVQNTPESFRGVCDKAFV</sequence>
<evidence type="ECO:0000259" key="4">
    <source>
        <dbReference type="PROSITE" id="PS01124"/>
    </source>
</evidence>
<reference evidence="5 6" key="1">
    <citation type="submission" date="2023-05" db="EMBL/GenBank/DDBJ databases">
        <title>Novel species of genus Flectobacillus isolated from stream in China.</title>
        <authorList>
            <person name="Lu H."/>
        </authorList>
    </citation>
    <scope>NUCLEOTIDE SEQUENCE [LARGE SCALE GENOMIC DNA]</scope>
    <source>
        <strain evidence="5 6">KCTC 42575</strain>
    </source>
</reference>
<accession>A0ABT6Y895</accession>
<dbReference type="PANTHER" id="PTHR43280">
    <property type="entry name" value="ARAC-FAMILY TRANSCRIPTIONAL REGULATOR"/>
    <property type="match status" value="1"/>
</dbReference>
<evidence type="ECO:0000313" key="5">
    <source>
        <dbReference type="EMBL" id="MDI9859756.1"/>
    </source>
</evidence>
<evidence type="ECO:0000256" key="2">
    <source>
        <dbReference type="ARBA" id="ARBA00023125"/>
    </source>
</evidence>
<gene>
    <name evidence="5" type="ORF">QM524_11100</name>
</gene>
<dbReference type="Gene3D" id="1.10.10.60">
    <property type="entry name" value="Homeodomain-like"/>
    <property type="match status" value="1"/>
</dbReference>
<dbReference type="SMART" id="SM00342">
    <property type="entry name" value="HTH_ARAC"/>
    <property type="match status" value="1"/>
</dbReference>
<dbReference type="SUPFAM" id="SSF51215">
    <property type="entry name" value="Regulatory protein AraC"/>
    <property type="match status" value="1"/>
</dbReference>
<dbReference type="InterPro" id="IPR018060">
    <property type="entry name" value="HTH_AraC"/>
</dbReference>
<protein>
    <submittedName>
        <fullName evidence="5">Helix-turn-helix transcriptional regulator</fullName>
    </submittedName>
</protein>
<dbReference type="InterPro" id="IPR009057">
    <property type="entry name" value="Homeodomain-like_sf"/>
</dbReference>
<dbReference type="RefSeq" id="WP_283344636.1">
    <property type="nucleotide sequence ID" value="NZ_JASHIF010000009.1"/>
</dbReference>
<dbReference type="Proteomes" id="UP001236507">
    <property type="component" value="Unassembled WGS sequence"/>
</dbReference>
<evidence type="ECO:0000313" key="6">
    <source>
        <dbReference type="Proteomes" id="UP001236507"/>
    </source>
</evidence>
<keyword evidence="2" id="KW-0238">DNA-binding</keyword>
<dbReference type="InterPro" id="IPR003313">
    <property type="entry name" value="AraC-bd"/>
</dbReference>
<organism evidence="5 6">
    <name type="scientific">Flectobacillus roseus</name>
    <dbReference type="NCBI Taxonomy" id="502259"/>
    <lineage>
        <taxon>Bacteria</taxon>
        <taxon>Pseudomonadati</taxon>
        <taxon>Bacteroidota</taxon>
        <taxon>Cytophagia</taxon>
        <taxon>Cytophagales</taxon>
        <taxon>Flectobacillaceae</taxon>
        <taxon>Flectobacillus</taxon>
    </lineage>
</organism>
<proteinExistence type="predicted"/>
<dbReference type="SUPFAM" id="SSF46689">
    <property type="entry name" value="Homeodomain-like"/>
    <property type="match status" value="1"/>
</dbReference>